<dbReference type="PANTHER" id="PTHR43649:SF33">
    <property type="entry name" value="POLYGALACTURONAN_RHAMNOGALACTURONAN-BINDING PROTEIN YTCQ"/>
    <property type="match status" value="1"/>
</dbReference>
<dbReference type="SUPFAM" id="SSF53850">
    <property type="entry name" value="Periplasmic binding protein-like II"/>
    <property type="match status" value="1"/>
</dbReference>
<dbReference type="Proteomes" id="UP000429211">
    <property type="component" value="Unassembled WGS sequence"/>
</dbReference>
<dbReference type="CDD" id="cd13585">
    <property type="entry name" value="PBP2_TMBP_like"/>
    <property type="match status" value="1"/>
</dbReference>
<reference evidence="7 9" key="1">
    <citation type="journal article" date="2019" name="Nat. Med.">
        <title>A library of human gut bacterial isolates paired with longitudinal multiomics data enables mechanistic microbiome research.</title>
        <authorList>
            <person name="Poyet M."/>
            <person name="Groussin M."/>
            <person name="Gibbons S.M."/>
            <person name="Avila-Pacheco J."/>
            <person name="Jiang X."/>
            <person name="Kearney S.M."/>
            <person name="Perrotta A.R."/>
            <person name="Berdy B."/>
            <person name="Zhao S."/>
            <person name="Lieberman T.D."/>
            <person name="Swanson P.K."/>
            <person name="Smith M."/>
            <person name="Roesemann S."/>
            <person name="Alexander J.E."/>
            <person name="Rich S.A."/>
            <person name="Livny J."/>
            <person name="Vlamakis H."/>
            <person name="Clish C."/>
            <person name="Bullock K."/>
            <person name="Deik A."/>
            <person name="Scott J."/>
            <person name="Pierce K.A."/>
            <person name="Xavier R.J."/>
            <person name="Alm E.J."/>
        </authorList>
    </citation>
    <scope>NUCLEOTIDE SEQUENCE [LARGE SCALE GENOMIC DNA]</scope>
    <source>
        <strain evidence="7 9">BIOML-A2</strain>
    </source>
</reference>
<feature type="signal peptide" evidence="6">
    <location>
        <begin position="1"/>
        <end position="21"/>
    </location>
</feature>
<accession>A0A6N2U8P5</accession>
<evidence type="ECO:0000256" key="1">
    <source>
        <dbReference type="ARBA" id="ARBA00022475"/>
    </source>
</evidence>
<keyword evidence="4" id="KW-0564">Palmitate</keyword>
<evidence type="ECO:0000313" key="9">
    <source>
        <dbReference type="Proteomes" id="UP000429211"/>
    </source>
</evidence>
<dbReference type="Pfam" id="PF01547">
    <property type="entry name" value="SBP_bac_1"/>
    <property type="match status" value="1"/>
</dbReference>
<dbReference type="PANTHER" id="PTHR43649">
    <property type="entry name" value="ARABINOSE-BINDING PROTEIN-RELATED"/>
    <property type="match status" value="1"/>
</dbReference>
<keyword evidence="3" id="KW-0472">Membrane</keyword>
<dbReference type="AlphaFoldDB" id="A0A6N2U8P5"/>
<dbReference type="Gene3D" id="3.40.190.10">
    <property type="entry name" value="Periplasmic binding protein-like II"/>
    <property type="match status" value="1"/>
</dbReference>
<evidence type="ECO:0000256" key="4">
    <source>
        <dbReference type="ARBA" id="ARBA00023139"/>
    </source>
</evidence>
<feature type="chain" id="PRO_5036184571" evidence="6">
    <location>
        <begin position="22"/>
        <end position="438"/>
    </location>
</feature>
<evidence type="ECO:0000256" key="6">
    <source>
        <dbReference type="SAM" id="SignalP"/>
    </source>
</evidence>
<keyword evidence="5" id="KW-0449">Lipoprotein</keyword>
<keyword evidence="1" id="KW-1003">Cell membrane</keyword>
<dbReference type="RefSeq" id="WP_129879565.1">
    <property type="nucleotide sequence ID" value="NZ_CACRSP010000009.1"/>
</dbReference>
<dbReference type="EMBL" id="WDPD01000003">
    <property type="protein sequence ID" value="KAB7461650.1"/>
    <property type="molecule type" value="Genomic_DNA"/>
</dbReference>
<evidence type="ECO:0000313" key="7">
    <source>
        <dbReference type="EMBL" id="KAB7461650.1"/>
    </source>
</evidence>
<evidence type="ECO:0000256" key="5">
    <source>
        <dbReference type="ARBA" id="ARBA00023288"/>
    </source>
</evidence>
<evidence type="ECO:0000313" key="8">
    <source>
        <dbReference type="EMBL" id="VYT14974.1"/>
    </source>
</evidence>
<reference evidence="8" key="2">
    <citation type="submission" date="2019-11" db="EMBL/GenBank/DDBJ databases">
        <authorList>
            <person name="Feng L."/>
        </authorList>
    </citation>
    <scope>NUCLEOTIDE SEQUENCE</scope>
    <source>
        <strain evidence="8">BdentiumLFYP24</strain>
    </source>
</reference>
<evidence type="ECO:0000256" key="2">
    <source>
        <dbReference type="ARBA" id="ARBA00022729"/>
    </source>
</evidence>
<keyword evidence="2 6" id="KW-0732">Signal</keyword>
<organism evidence="8">
    <name type="scientific">Bifidobacterium dentium</name>
    <dbReference type="NCBI Taxonomy" id="1689"/>
    <lineage>
        <taxon>Bacteria</taxon>
        <taxon>Bacillati</taxon>
        <taxon>Actinomycetota</taxon>
        <taxon>Actinomycetes</taxon>
        <taxon>Bifidobacteriales</taxon>
        <taxon>Bifidobacteriaceae</taxon>
        <taxon>Bifidobacterium</taxon>
    </lineage>
</organism>
<sequence>MKSRSWTFRALSGFVATMLLAAPLAGCGSSNDATVAKDIPAGGTDDGTELSLWVRADKERQATNAVEAYNASHKNQIKLELVPSEDMEGKVGSSSQTDSLPDLLSGDVVRIPYWAEEGIFTDITGQINDLDNLSDLTQGHIDAGTVGEAKYTLPFFNDISVMVWNKDLYQEAGLDPEKGPSTIEEFGEQAKAVAALNKEGVAGTYVAGQCGGAAVFMTFPMIWASGEEVISEGGDTSLLDGTVSRKVFSMYRDLASTANGIGAGSKEENCSTWTTPFANGKIGVMPYAGASVATLIEAEQSGGPHIGVAPIPGIKEGESSTFLGGDAIGISKDSKNAAQAWNFLSWLMSEDAQQTVFADHGDTAANLKVLKNGYKSMDERIQIANSVLDNGRTPVSKNFNEAFNAAGSPFQIFLQDQVWGEASKLKADNQSISDVLAQ</sequence>
<protein>
    <submittedName>
        <fullName evidence="8">Maltose ABC transporter periplasmic protein</fullName>
    </submittedName>
    <submittedName>
        <fullName evidence="7">Sugar ABC transporter substrate-binding protein</fullName>
    </submittedName>
</protein>
<evidence type="ECO:0000256" key="3">
    <source>
        <dbReference type="ARBA" id="ARBA00023136"/>
    </source>
</evidence>
<dbReference type="InterPro" id="IPR050490">
    <property type="entry name" value="Bact_solute-bd_prot1"/>
</dbReference>
<gene>
    <name evidence="8" type="ORF">BDLFYP24_00284</name>
    <name evidence="7" type="ORF">GBB04_04135</name>
</gene>
<name>A0A6N2U8P5_9BIFI</name>
<proteinExistence type="predicted"/>
<dbReference type="InterPro" id="IPR006059">
    <property type="entry name" value="SBP"/>
</dbReference>
<dbReference type="EMBL" id="CACRSP010000009">
    <property type="protein sequence ID" value="VYT14974.1"/>
    <property type="molecule type" value="Genomic_DNA"/>
</dbReference>